<name>A0A5E4BSF3_MARMO</name>
<evidence type="ECO:0000313" key="4">
    <source>
        <dbReference type="Proteomes" id="UP000335636"/>
    </source>
</evidence>
<dbReference type="Proteomes" id="UP000335636">
    <property type="component" value="Unassembled WGS sequence"/>
</dbReference>
<evidence type="ECO:0000313" key="2">
    <source>
        <dbReference type="EMBL" id="KAF7472854.1"/>
    </source>
</evidence>
<feature type="region of interest" description="Disordered" evidence="1">
    <location>
        <begin position="51"/>
        <end position="77"/>
    </location>
</feature>
<dbReference type="EMBL" id="WJEC01006483">
    <property type="protein sequence ID" value="KAF7472854.1"/>
    <property type="molecule type" value="Genomic_DNA"/>
</dbReference>
<dbReference type="Proteomes" id="UP000662637">
    <property type="component" value="Unassembled WGS sequence"/>
</dbReference>
<accession>A0A5E4BSF3</accession>
<keyword evidence="4" id="KW-1185">Reference proteome</keyword>
<reference evidence="3 4" key="1">
    <citation type="submission" date="2019-04" db="EMBL/GenBank/DDBJ databases">
        <authorList>
            <person name="Alioto T."/>
            <person name="Alioto T."/>
        </authorList>
    </citation>
    <scope>NUCLEOTIDE SEQUENCE [LARGE SCALE GENOMIC DNA]</scope>
</reference>
<reference evidence="2" key="2">
    <citation type="submission" date="2020-08" db="EMBL/GenBank/DDBJ databases">
        <authorList>
            <person name="Shumante A."/>
            <person name="Zimin A.V."/>
            <person name="Puiu D."/>
            <person name="Salzberg S.L."/>
        </authorList>
    </citation>
    <scope>NUCLEOTIDE SEQUENCE</scope>
    <source>
        <strain evidence="2">WC2-LM</strain>
        <tissue evidence="2">Liver</tissue>
    </source>
</reference>
<evidence type="ECO:0000313" key="3">
    <source>
        <dbReference type="EMBL" id="VTJ71970.1"/>
    </source>
</evidence>
<dbReference type="EMBL" id="CABDUW010000598">
    <property type="protein sequence ID" value="VTJ71970.1"/>
    <property type="molecule type" value="Genomic_DNA"/>
</dbReference>
<organism evidence="3 4">
    <name type="scientific">Marmota monax</name>
    <name type="common">Woodchuck</name>
    <dbReference type="NCBI Taxonomy" id="9995"/>
    <lineage>
        <taxon>Eukaryota</taxon>
        <taxon>Metazoa</taxon>
        <taxon>Chordata</taxon>
        <taxon>Craniata</taxon>
        <taxon>Vertebrata</taxon>
        <taxon>Euteleostomi</taxon>
        <taxon>Mammalia</taxon>
        <taxon>Eutheria</taxon>
        <taxon>Euarchontoglires</taxon>
        <taxon>Glires</taxon>
        <taxon>Rodentia</taxon>
        <taxon>Sciuromorpha</taxon>
        <taxon>Sciuridae</taxon>
        <taxon>Xerinae</taxon>
        <taxon>Marmotini</taxon>
        <taxon>Marmota</taxon>
    </lineage>
</organism>
<dbReference type="AlphaFoldDB" id="A0A5E4BSF3"/>
<protein>
    <submittedName>
        <fullName evidence="3">Uncharacterized protein</fullName>
    </submittedName>
</protein>
<evidence type="ECO:0000256" key="1">
    <source>
        <dbReference type="SAM" id="MobiDB-lite"/>
    </source>
</evidence>
<sequence length="191" mass="20686">MRLRCARFGAAAAMLNPYREASGGDKVDDSGIGRGRYEEAAALARSGCRGTGLGLAAPRPPPNDPQEPEGNIGAPPEGSTIQILHCSGLPAKNSIPPCVLQPHPWRAAPGYAHATPPVRPMENYEWHYQPKLGSRELLRAWENLVGRGGGEKVLEAVGRWPLHLFQLPCFPGVAEPQRNQAAQIWRVAYSL</sequence>
<proteinExistence type="predicted"/>
<gene>
    <name evidence="2" type="ORF">GHT09_016413</name>
    <name evidence="3" type="ORF">MONAX_5E040187</name>
</gene>